<evidence type="ECO:0000313" key="4">
    <source>
        <dbReference type="Proteomes" id="UP000198873"/>
    </source>
</evidence>
<reference evidence="4" key="1">
    <citation type="submission" date="2016-10" db="EMBL/GenBank/DDBJ databases">
        <authorList>
            <person name="Varghese N."/>
            <person name="Submissions S."/>
        </authorList>
    </citation>
    <scope>NUCLEOTIDE SEQUENCE [LARGE SCALE GENOMIC DNA]</scope>
    <source>
        <strain evidence="4">CGMCC 4.7047</strain>
    </source>
</reference>
<name>A0A1I6RNJ4_9ACTN</name>
<dbReference type="RefSeq" id="WP_093842709.1">
    <property type="nucleotide sequence ID" value="NZ_FPAB01000003.1"/>
</dbReference>
<keyword evidence="4" id="KW-1185">Reference proteome</keyword>
<feature type="chain" id="PRO_5038434155" evidence="1">
    <location>
        <begin position="20"/>
        <end position="255"/>
    </location>
</feature>
<feature type="domain" description="DUF4097" evidence="2">
    <location>
        <begin position="136"/>
        <end position="233"/>
    </location>
</feature>
<dbReference type="PROSITE" id="PS51257">
    <property type="entry name" value="PROKAR_LIPOPROTEIN"/>
    <property type="match status" value="1"/>
</dbReference>
<accession>A0A1I6RNJ4</accession>
<evidence type="ECO:0000259" key="2">
    <source>
        <dbReference type="Pfam" id="PF13349"/>
    </source>
</evidence>
<evidence type="ECO:0000313" key="3">
    <source>
        <dbReference type="EMBL" id="SFS66206.1"/>
    </source>
</evidence>
<protein>
    <submittedName>
        <fullName evidence="3">Putative adhesin</fullName>
    </submittedName>
</protein>
<proteinExistence type="predicted"/>
<dbReference type="Proteomes" id="UP000198873">
    <property type="component" value="Unassembled WGS sequence"/>
</dbReference>
<dbReference type="InterPro" id="IPR025164">
    <property type="entry name" value="Toastrack_DUF4097"/>
</dbReference>
<feature type="signal peptide" evidence="1">
    <location>
        <begin position="1"/>
        <end position="19"/>
    </location>
</feature>
<dbReference type="AlphaFoldDB" id="A0A1I6RNJ4"/>
<sequence length="255" mass="25896">MRRTFVRSAVLTAAAVVLAAGLSGCSTQTHDGAAEQATFGVTGDTLTVESGGADVTLVPDPGLDGEISVTRWFTAGKVFGSTDIGWEMAGDTLTLRVVCSGFITSCDAPHEIVVPADLAVTVRGTNGHIEAAGFTAPLDLSSHNGNITVEDSGTGELRLSSHNGKITATGLDTPRVSADTHNGGVTLGLATVPERVEVTSRNGGVRLTVPADGAYRVDTDTGNGTVDVDVPQDAAAEALISVSTRNGGISVYGSD</sequence>
<dbReference type="STRING" id="1176198.SAMN05444716_103221"/>
<evidence type="ECO:0000256" key="1">
    <source>
        <dbReference type="SAM" id="SignalP"/>
    </source>
</evidence>
<organism evidence="3 4">
    <name type="scientific">Streptomyces harbinensis</name>
    <dbReference type="NCBI Taxonomy" id="1176198"/>
    <lineage>
        <taxon>Bacteria</taxon>
        <taxon>Bacillati</taxon>
        <taxon>Actinomycetota</taxon>
        <taxon>Actinomycetes</taxon>
        <taxon>Kitasatosporales</taxon>
        <taxon>Streptomycetaceae</taxon>
        <taxon>Streptomyces</taxon>
    </lineage>
</organism>
<dbReference type="EMBL" id="FPAB01000003">
    <property type="protein sequence ID" value="SFS66206.1"/>
    <property type="molecule type" value="Genomic_DNA"/>
</dbReference>
<dbReference type="Pfam" id="PF13349">
    <property type="entry name" value="DUF4097"/>
    <property type="match status" value="1"/>
</dbReference>
<keyword evidence="1" id="KW-0732">Signal</keyword>
<gene>
    <name evidence="3" type="ORF">SAMN05444716_103221</name>
</gene>